<evidence type="ECO:0000313" key="1">
    <source>
        <dbReference type="EMBL" id="JAD49356.1"/>
    </source>
</evidence>
<sequence length="48" mass="5389">MPQSIGLKNLGPLVPHEHSPITSYSIVQKKIKPKLTRCSRVQTNPRLP</sequence>
<organism evidence="1">
    <name type="scientific">Arundo donax</name>
    <name type="common">Giant reed</name>
    <name type="synonym">Donax arundinaceus</name>
    <dbReference type="NCBI Taxonomy" id="35708"/>
    <lineage>
        <taxon>Eukaryota</taxon>
        <taxon>Viridiplantae</taxon>
        <taxon>Streptophyta</taxon>
        <taxon>Embryophyta</taxon>
        <taxon>Tracheophyta</taxon>
        <taxon>Spermatophyta</taxon>
        <taxon>Magnoliopsida</taxon>
        <taxon>Liliopsida</taxon>
        <taxon>Poales</taxon>
        <taxon>Poaceae</taxon>
        <taxon>PACMAD clade</taxon>
        <taxon>Arundinoideae</taxon>
        <taxon>Arundineae</taxon>
        <taxon>Arundo</taxon>
    </lineage>
</organism>
<protein>
    <submittedName>
        <fullName evidence="1">Uncharacterized protein</fullName>
    </submittedName>
</protein>
<dbReference type="AlphaFoldDB" id="A0A0A9ADY8"/>
<name>A0A0A9ADY8_ARUDO</name>
<proteinExistence type="predicted"/>
<reference evidence="1" key="2">
    <citation type="journal article" date="2015" name="Data Brief">
        <title>Shoot transcriptome of the giant reed, Arundo donax.</title>
        <authorList>
            <person name="Barrero R.A."/>
            <person name="Guerrero F.D."/>
            <person name="Moolhuijzen P."/>
            <person name="Goolsby J.A."/>
            <person name="Tidwell J."/>
            <person name="Bellgard S.E."/>
            <person name="Bellgard M.I."/>
        </authorList>
    </citation>
    <scope>NUCLEOTIDE SEQUENCE</scope>
    <source>
        <tissue evidence="1">Shoot tissue taken approximately 20 cm above the soil surface</tissue>
    </source>
</reference>
<accession>A0A0A9ADY8</accession>
<dbReference type="EMBL" id="GBRH01248539">
    <property type="protein sequence ID" value="JAD49356.1"/>
    <property type="molecule type" value="Transcribed_RNA"/>
</dbReference>
<reference evidence="1" key="1">
    <citation type="submission" date="2014-09" db="EMBL/GenBank/DDBJ databases">
        <authorList>
            <person name="Magalhaes I.L.F."/>
            <person name="Oliveira U."/>
            <person name="Santos F.R."/>
            <person name="Vidigal T.H.D.A."/>
            <person name="Brescovit A.D."/>
            <person name="Santos A.J."/>
        </authorList>
    </citation>
    <scope>NUCLEOTIDE SEQUENCE</scope>
    <source>
        <tissue evidence="1">Shoot tissue taken approximately 20 cm above the soil surface</tissue>
    </source>
</reference>